<dbReference type="EC" id="2.7.7.65" evidence="2"/>
<dbReference type="PROSITE" id="PS50887">
    <property type="entry name" value="GGDEF"/>
    <property type="match status" value="1"/>
</dbReference>
<comment type="catalytic activity">
    <reaction evidence="3">
        <text>2 GTP = 3',3'-c-di-GMP + 2 diphosphate</text>
        <dbReference type="Rhea" id="RHEA:24898"/>
        <dbReference type="ChEBI" id="CHEBI:33019"/>
        <dbReference type="ChEBI" id="CHEBI:37565"/>
        <dbReference type="ChEBI" id="CHEBI:58805"/>
        <dbReference type="EC" id="2.7.7.65"/>
    </reaction>
</comment>
<dbReference type="GO" id="GO:0043709">
    <property type="term" value="P:cell adhesion involved in single-species biofilm formation"/>
    <property type="evidence" value="ECO:0007669"/>
    <property type="project" value="TreeGrafter"/>
</dbReference>
<dbReference type="Gene3D" id="3.30.70.270">
    <property type="match status" value="1"/>
</dbReference>
<comment type="cofactor">
    <cofactor evidence="1">
        <name>Mg(2+)</name>
        <dbReference type="ChEBI" id="CHEBI:18420"/>
    </cofactor>
</comment>
<protein>
    <recommendedName>
        <fullName evidence="2">diguanylate cyclase</fullName>
        <ecNumber evidence="2">2.7.7.65</ecNumber>
    </recommendedName>
</protein>
<dbReference type="Proteomes" id="UP000591735">
    <property type="component" value="Unassembled WGS sequence"/>
</dbReference>
<dbReference type="GO" id="GO:1902201">
    <property type="term" value="P:negative regulation of bacterial-type flagellum-dependent cell motility"/>
    <property type="evidence" value="ECO:0007669"/>
    <property type="project" value="TreeGrafter"/>
</dbReference>
<dbReference type="NCBIfam" id="TIGR00254">
    <property type="entry name" value="GGDEF"/>
    <property type="match status" value="1"/>
</dbReference>
<proteinExistence type="predicted"/>
<dbReference type="GO" id="GO:0005886">
    <property type="term" value="C:plasma membrane"/>
    <property type="evidence" value="ECO:0007669"/>
    <property type="project" value="TreeGrafter"/>
</dbReference>
<feature type="transmembrane region" description="Helical" evidence="4">
    <location>
        <begin position="32"/>
        <end position="52"/>
    </location>
</feature>
<keyword evidence="4" id="KW-0812">Transmembrane</keyword>
<dbReference type="SUPFAM" id="SSF55073">
    <property type="entry name" value="Nucleotide cyclase"/>
    <property type="match status" value="1"/>
</dbReference>
<name>A0A840U7L5_9GAMM</name>
<evidence type="ECO:0000313" key="6">
    <source>
        <dbReference type="EMBL" id="MBB5320942.1"/>
    </source>
</evidence>
<reference evidence="6 7" key="1">
    <citation type="submission" date="2020-08" db="EMBL/GenBank/DDBJ databases">
        <title>Genomic Encyclopedia of Type Strains, Phase IV (KMG-IV): sequencing the most valuable type-strain genomes for metagenomic binning, comparative biology and taxonomic classification.</title>
        <authorList>
            <person name="Goeker M."/>
        </authorList>
    </citation>
    <scope>NUCLEOTIDE SEQUENCE [LARGE SCALE GENOMIC DNA]</scope>
    <source>
        <strain evidence="6 7">DSM 22359</strain>
    </source>
</reference>
<evidence type="ECO:0000256" key="3">
    <source>
        <dbReference type="ARBA" id="ARBA00034247"/>
    </source>
</evidence>
<dbReference type="Pfam" id="PF00990">
    <property type="entry name" value="GGDEF"/>
    <property type="match status" value="1"/>
</dbReference>
<dbReference type="FunFam" id="3.30.70.270:FF:000001">
    <property type="entry name" value="Diguanylate cyclase domain protein"/>
    <property type="match status" value="1"/>
</dbReference>
<dbReference type="InterPro" id="IPR050469">
    <property type="entry name" value="Diguanylate_Cyclase"/>
</dbReference>
<evidence type="ECO:0000313" key="7">
    <source>
        <dbReference type="Proteomes" id="UP000591735"/>
    </source>
</evidence>
<dbReference type="InterPro" id="IPR000160">
    <property type="entry name" value="GGDEF_dom"/>
</dbReference>
<dbReference type="InterPro" id="IPR043128">
    <property type="entry name" value="Rev_trsase/Diguanyl_cyclase"/>
</dbReference>
<dbReference type="EMBL" id="JACHFE010000003">
    <property type="protein sequence ID" value="MBB5320942.1"/>
    <property type="molecule type" value="Genomic_DNA"/>
</dbReference>
<keyword evidence="7" id="KW-1185">Reference proteome</keyword>
<keyword evidence="4" id="KW-0472">Membrane</keyword>
<evidence type="ECO:0000256" key="1">
    <source>
        <dbReference type="ARBA" id="ARBA00001946"/>
    </source>
</evidence>
<dbReference type="GO" id="GO:0052621">
    <property type="term" value="F:diguanylate cyclase activity"/>
    <property type="evidence" value="ECO:0007669"/>
    <property type="project" value="UniProtKB-EC"/>
</dbReference>
<dbReference type="PANTHER" id="PTHR45138:SF9">
    <property type="entry name" value="DIGUANYLATE CYCLASE DGCM-RELATED"/>
    <property type="match status" value="1"/>
</dbReference>
<evidence type="ECO:0000259" key="5">
    <source>
        <dbReference type="PROSITE" id="PS50887"/>
    </source>
</evidence>
<evidence type="ECO:0000256" key="4">
    <source>
        <dbReference type="SAM" id="Phobius"/>
    </source>
</evidence>
<sequence>MFEFMNDLLRAGRHSRYFNHTRSYSLFSRVRTIAWILVVLQTAWIAVDWLLLPEGISSTIAYGRITASACCLVLALWFSHPYRIEASLIRLLLLVLVLTVFQTWSNWVLIHAGFESELAGYAFFPFMIITMLAIFPLTILEVLGFAAFVILVELVSQLWNGKFGLVSGLNDLWLLALLGCIAGWASVNQLSMLLVMHRQATRDPLTGLANRRQVMEQLDSDISESLEGGQPLSVLLFDLDKFKSFNDNHGHAAGDLVLKQFARILKENAKRKVDLAGRFGGEEFLMVLPGMGEAEASRVADAVRAGCHKTSLKVPTGEQVSFTTSIGIAVLGDQDEDRTRLLQRADEALYAAKDGGRDRYVVAPAEGAIV</sequence>
<dbReference type="InterPro" id="IPR029787">
    <property type="entry name" value="Nucleotide_cyclase"/>
</dbReference>
<accession>A0A840U7L5</accession>
<evidence type="ECO:0000256" key="2">
    <source>
        <dbReference type="ARBA" id="ARBA00012528"/>
    </source>
</evidence>
<feature type="transmembrane region" description="Helical" evidence="4">
    <location>
        <begin position="91"/>
        <end position="112"/>
    </location>
</feature>
<gene>
    <name evidence="6" type="ORF">HNR38_001428</name>
</gene>
<dbReference type="CDD" id="cd01949">
    <property type="entry name" value="GGDEF"/>
    <property type="match status" value="1"/>
</dbReference>
<comment type="caution">
    <text evidence="6">The sequence shown here is derived from an EMBL/GenBank/DDBJ whole genome shotgun (WGS) entry which is preliminary data.</text>
</comment>
<dbReference type="AlphaFoldDB" id="A0A840U7L5"/>
<dbReference type="RefSeq" id="WP_183701296.1">
    <property type="nucleotide sequence ID" value="NZ_JACHFE010000003.1"/>
</dbReference>
<feature type="transmembrane region" description="Helical" evidence="4">
    <location>
        <begin position="58"/>
        <end position="79"/>
    </location>
</feature>
<keyword evidence="4" id="KW-1133">Transmembrane helix</keyword>
<dbReference type="SMART" id="SM00267">
    <property type="entry name" value="GGDEF"/>
    <property type="match status" value="1"/>
</dbReference>
<feature type="domain" description="GGDEF" evidence="5">
    <location>
        <begin position="230"/>
        <end position="365"/>
    </location>
</feature>
<dbReference type="PANTHER" id="PTHR45138">
    <property type="entry name" value="REGULATORY COMPONENTS OF SENSORY TRANSDUCTION SYSTEM"/>
    <property type="match status" value="1"/>
</dbReference>
<organism evidence="6 7">
    <name type="scientific">Marinobacter oulmenensis</name>
    <dbReference type="NCBI Taxonomy" id="643747"/>
    <lineage>
        <taxon>Bacteria</taxon>
        <taxon>Pseudomonadati</taxon>
        <taxon>Pseudomonadota</taxon>
        <taxon>Gammaproteobacteria</taxon>
        <taxon>Pseudomonadales</taxon>
        <taxon>Marinobacteraceae</taxon>
        <taxon>Marinobacter</taxon>
    </lineage>
</organism>
<feature type="transmembrane region" description="Helical" evidence="4">
    <location>
        <begin position="172"/>
        <end position="195"/>
    </location>
</feature>